<feature type="signal peptide" evidence="10">
    <location>
        <begin position="1"/>
        <end position="20"/>
    </location>
</feature>
<comment type="subcellular location">
    <subcellularLocation>
        <location evidence="2">Cell membrane</location>
        <topology evidence="2">Lipid-anchor</topology>
        <topology evidence="2">GPI-anchor</topology>
    </subcellularLocation>
</comment>
<comment type="caution">
    <text evidence="12">The sequence shown here is derived from an EMBL/GenBank/DDBJ whole genome shotgun (WGS) entry which is preliminary data.</text>
</comment>
<proteinExistence type="predicted"/>
<comment type="function">
    <text evidence="1">VSG forms a coat on the surface of the parasite. The trypanosome evades the immune response of the host by expressing a series of antigenically distinct VSGs from an estimated 1000 VSG genes.</text>
</comment>
<dbReference type="EMBL" id="CAEQ01000416">
    <property type="protein sequence ID" value="CCD11706.1"/>
    <property type="molecule type" value="Genomic_DNA"/>
</dbReference>
<keyword evidence="13" id="KW-1185">Reference proteome</keyword>
<evidence type="ECO:0000256" key="3">
    <source>
        <dbReference type="ARBA" id="ARBA00022475"/>
    </source>
</evidence>
<feature type="compositionally biased region" description="Low complexity" evidence="9">
    <location>
        <begin position="301"/>
        <end position="312"/>
    </location>
</feature>
<keyword evidence="4" id="KW-0336">GPI-anchor</keyword>
<dbReference type="AlphaFoldDB" id="F9W3I8"/>
<evidence type="ECO:0000256" key="9">
    <source>
        <dbReference type="SAM" id="MobiDB-lite"/>
    </source>
</evidence>
<evidence type="ECO:0000256" key="7">
    <source>
        <dbReference type="ARBA" id="ARBA00023180"/>
    </source>
</evidence>
<dbReference type="Proteomes" id="UP000000702">
    <property type="component" value="Unassembled WGS sequence"/>
</dbReference>
<keyword evidence="8" id="KW-0449">Lipoprotein</keyword>
<evidence type="ECO:0000256" key="1">
    <source>
        <dbReference type="ARBA" id="ARBA00002523"/>
    </source>
</evidence>
<dbReference type="Pfam" id="PF13206">
    <property type="entry name" value="VSG_B"/>
    <property type="match status" value="1"/>
</dbReference>
<evidence type="ECO:0000313" key="12">
    <source>
        <dbReference type="EMBL" id="CCD11706.1"/>
    </source>
</evidence>
<keyword evidence="7" id="KW-0325">Glycoprotein</keyword>
<reference evidence="13" key="1">
    <citation type="submission" date="2011-07" db="EMBL/GenBank/DDBJ databases">
        <title>Divergent evolution of antigenic variation in African trypanosomes.</title>
        <authorList>
            <person name="Jackson A.P."/>
            <person name="Berry A."/>
            <person name="Allison H.C."/>
            <person name="Burton P."/>
            <person name="Anderson J."/>
            <person name="Aslett M."/>
            <person name="Brown R."/>
            <person name="Corton N."/>
            <person name="Harris D."/>
            <person name="Hauser H."/>
            <person name="Gamble J."/>
            <person name="Gilderthorp R."/>
            <person name="McQuillan J."/>
            <person name="Quail M.A."/>
            <person name="Sanders M."/>
            <person name="Van Tonder A."/>
            <person name="Ginger M.L."/>
            <person name="Donelson J.E."/>
            <person name="Field M.C."/>
            <person name="Barry J.D."/>
            <person name="Berriman M."/>
            <person name="Hertz-Fowler C."/>
        </authorList>
    </citation>
    <scope>NUCLEOTIDE SEQUENCE [LARGE SCALE GENOMIC DNA]</scope>
    <source>
        <strain evidence="13">IL3000</strain>
    </source>
</reference>
<dbReference type="GO" id="GO:0098552">
    <property type="term" value="C:side of membrane"/>
    <property type="evidence" value="ECO:0007669"/>
    <property type="project" value="UniProtKB-KW"/>
</dbReference>
<evidence type="ECO:0000256" key="2">
    <source>
        <dbReference type="ARBA" id="ARBA00004609"/>
    </source>
</evidence>
<keyword evidence="5 10" id="KW-0732">Signal</keyword>
<dbReference type="VEuPathDB" id="TriTrypDB:TcIL3000_0_26600"/>
<keyword evidence="3" id="KW-1003">Cell membrane</keyword>
<evidence type="ECO:0000256" key="8">
    <source>
        <dbReference type="ARBA" id="ARBA00023288"/>
    </source>
</evidence>
<evidence type="ECO:0000313" key="13">
    <source>
        <dbReference type="Proteomes" id="UP000000702"/>
    </source>
</evidence>
<reference evidence="12 13" key="2">
    <citation type="journal article" date="2012" name="Proc. Natl. Acad. Sci. U.S.A.">
        <title>Antigenic diversity is generated by distinct evolutionary mechanisms in African trypanosome species.</title>
        <authorList>
            <person name="Jackson A.P."/>
            <person name="Berry A."/>
            <person name="Aslett M."/>
            <person name="Allison H.C."/>
            <person name="Burton P."/>
            <person name="Vavrova-Anderson J."/>
            <person name="Brown R."/>
            <person name="Browne H."/>
            <person name="Corton N."/>
            <person name="Hauser H."/>
            <person name="Gamble J."/>
            <person name="Gilderthorp R."/>
            <person name="Marcello L."/>
            <person name="McQuillan J."/>
            <person name="Otto T.D."/>
            <person name="Quail M.A."/>
            <person name="Sanders M.J."/>
            <person name="van Tonder A."/>
            <person name="Ginger M.L."/>
            <person name="Field M.C."/>
            <person name="Barry J.D."/>
            <person name="Hertz-Fowler C."/>
            <person name="Berriman M."/>
        </authorList>
    </citation>
    <scope>NUCLEOTIDE SEQUENCE [LARGE SCALE GENOMIC DNA]</scope>
    <source>
        <strain evidence="12 13">IL3000</strain>
    </source>
</reference>
<feature type="chain" id="PRO_5003394660" evidence="10">
    <location>
        <begin position="21"/>
        <end position="346"/>
    </location>
</feature>
<evidence type="ECO:0000259" key="11">
    <source>
        <dbReference type="Pfam" id="PF13206"/>
    </source>
</evidence>
<name>F9W3I8_TRYCI</name>
<dbReference type="InterPro" id="IPR025932">
    <property type="entry name" value="Trypano_VSG_B_N_dom"/>
</dbReference>
<feature type="domain" description="Trypanosome variant surface glycoprotein B-type N-terminal" evidence="11">
    <location>
        <begin position="52"/>
        <end position="122"/>
    </location>
</feature>
<feature type="compositionally biased region" description="Acidic residues" evidence="9">
    <location>
        <begin position="287"/>
        <end position="300"/>
    </location>
</feature>
<evidence type="ECO:0000256" key="6">
    <source>
        <dbReference type="ARBA" id="ARBA00023136"/>
    </source>
</evidence>
<evidence type="ECO:0000256" key="5">
    <source>
        <dbReference type="ARBA" id="ARBA00022729"/>
    </source>
</evidence>
<dbReference type="GO" id="GO:0005886">
    <property type="term" value="C:plasma membrane"/>
    <property type="evidence" value="ECO:0007669"/>
    <property type="project" value="UniProtKB-SubCell"/>
</dbReference>
<gene>
    <name evidence="12" type="ORF">TCIL3000_0_26600</name>
</gene>
<sequence>MMFLVIVGMMMMALSGGSLGTGTSEHHNHEEHATLCGLLGAAATLYNSGRAGEKLRKALGQVIFGKEDGGSLADLKRGFPEEYGKDGGRHNSCGECRHNNHDHYPGKSIPHDLLCLCTMGENGAPFNSGGHYSLCGVTGDRWGCKAKERNTYYAGDGQHWDCTNQQNGQSTWHHEKRKTAWQQVVQTCLKRKINLTLKDALDTFKGKKTGGHIINWNRNPSSCGGTSPDTICVGSSGWCGKETDNSYPQWLEVLEELTQEDFKLLERPTVKRRRRRQARNSTIQEGPDAEDDAEEEEEEFTTSTEGTSTTASLDKSRNHLLSLLSKHDGTSLPPPHSWLLSAVFFF</sequence>
<feature type="region of interest" description="Disordered" evidence="9">
    <location>
        <begin position="271"/>
        <end position="314"/>
    </location>
</feature>
<evidence type="ECO:0000256" key="4">
    <source>
        <dbReference type="ARBA" id="ARBA00022622"/>
    </source>
</evidence>
<protein>
    <submittedName>
        <fullName evidence="12">Variant surface glycoprotein</fullName>
    </submittedName>
</protein>
<organism evidence="12 13">
    <name type="scientific">Trypanosoma congolense (strain IL3000)</name>
    <dbReference type="NCBI Taxonomy" id="1068625"/>
    <lineage>
        <taxon>Eukaryota</taxon>
        <taxon>Discoba</taxon>
        <taxon>Euglenozoa</taxon>
        <taxon>Kinetoplastea</taxon>
        <taxon>Metakinetoplastina</taxon>
        <taxon>Trypanosomatida</taxon>
        <taxon>Trypanosomatidae</taxon>
        <taxon>Trypanosoma</taxon>
        <taxon>Nannomonas</taxon>
    </lineage>
</organism>
<evidence type="ECO:0000256" key="10">
    <source>
        <dbReference type="SAM" id="SignalP"/>
    </source>
</evidence>
<accession>F9W3I8</accession>
<keyword evidence="6" id="KW-0472">Membrane</keyword>